<evidence type="ECO:0000259" key="6">
    <source>
        <dbReference type="PROSITE" id="PS50089"/>
    </source>
</evidence>
<proteinExistence type="predicted"/>
<feature type="coiled-coil region" evidence="5">
    <location>
        <begin position="105"/>
        <end position="139"/>
    </location>
</feature>
<reference evidence="7 8" key="1">
    <citation type="submission" date="2024-05" db="EMBL/GenBank/DDBJ databases">
        <authorList>
            <person name="Wallberg A."/>
        </authorList>
    </citation>
    <scope>NUCLEOTIDE SEQUENCE [LARGE SCALE GENOMIC DNA]</scope>
</reference>
<dbReference type="Pfam" id="PF13639">
    <property type="entry name" value="zf-RING_2"/>
    <property type="match status" value="1"/>
</dbReference>
<dbReference type="AlphaFoldDB" id="A0AAV2QNZ0"/>
<evidence type="ECO:0000256" key="1">
    <source>
        <dbReference type="ARBA" id="ARBA00022723"/>
    </source>
</evidence>
<keyword evidence="8" id="KW-1185">Reference proteome</keyword>
<evidence type="ECO:0000313" key="8">
    <source>
        <dbReference type="Proteomes" id="UP001497623"/>
    </source>
</evidence>
<dbReference type="PROSITE" id="PS00518">
    <property type="entry name" value="ZF_RING_1"/>
    <property type="match status" value="1"/>
</dbReference>
<keyword evidence="5" id="KW-0175">Coiled coil</keyword>
<evidence type="ECO:0000256" key="4">
    <source>
        <dbReference type="PROSITE-ProRule" id="PRU00175"/>
    </source>
</evidence>
<dbReference type="SMART" id="SM00184">
    <property type="entry name" value="RING"/>
    <property type="match status" value="1"/>
</dbReference>
<organism evidence="7 8">
    <name type="scientific">Meganyctiphanes norvegica</name>
    <name type="common">Northern krill</name>
    <name type="synonym">Thysanopoda norvegica</name>
    <dbReference type="NCBI Taxonomy" id="48144"/>
    <lineage>
        <taxon>Eukaryota</taxon>
        <taxon>Metazoa</taxon>
        <taxon>Ecdysozoa</taxon>
        <taxon>Arthropoda</taxon>
        <taxon>Crustacea</taxon>
        <taxon>Multicrustacea</taxon>
        <taxon>Malacostraca</taxon>
        <taxon>Eumalacostraca</taxon>
        <taxon>Eucarida</taxon>
        <taxon>Euphausiacea</taxon>
        <taxon>Euphausiidae</taxon>
        <taxon>Meganyctiphanes</taxon>
    </lineage>
</organism>
<keyword evidence="2 4" id="KW-0863">Zinc-finger</keyword>
<dbReference type="GO" id="GO:0061630">
    <property type="term" value="F:ubiquitin protein ligase activity"/>
    <property type="evidence" value="ECO:0007669"/>
    <property type="project" value="TreeGrafter"/>
</dbReference>
<comment type="caution">
    <text evidence="7">The sequence shown here is derived from an EMBL/GenBank/DDBJ whole genome shotgun (WGS) entry which is preliminary data.</text>
</comment>
<dbReference type="GO" id="GO:0016567">
    <property type="term" value="P:protein ubiquitination"/>
    <property type="evidence" value="ECO:0007669"/>
    <property type="project" value="TreeGrafter"/>
</dbReference>
<evidence type="ECO:0000256" key="3">
    <source>
        <dbReference type="ARBA" id="ARBA00022833"/>
    </source>
</evidence>
<gene>
    <name evidence="7" type="ORF">MNOR_LOCUS14386</name>
</gene>
<feature type="domain" description="RING-type" evidence="6">
    <location>
        <begin position="6"/>
        <end position="49"/>
    </location>
</feature>
<accession>A0AAV2QNZ0</accession>
<dbReference type="EMBL" id="CAXKWB010008596">
    <property type="protein sequence ID" value="CAL4091619.1"/>
    <property type="molecule type" value="Genomic_DNA"/>
</dbReference>
<dbReference type="Proteomes" id="UP001497623">
    <property type="component" value="Unassembled WGS sequence"/>
</dbReference>
<protein>
    <recommendedName>
        <fullName evidence="6">RING-type domain-containing protein</fullName>
    </recommendedName>
</protein>
<dbReference type="Gene3D" id="3.30.40.10">
    <property type="entry name" value="Zinc/RING finger domain, C3HC4 (zinc finger)"/>
    <property type="match status" value="1"/>
</dbReference>
<dbReference type="PROSITE" id="PS50089">
    <property type="entry name" value="ZF_RING_2"/>
    <property type="match status" value="1"/>
</dbReference>
<dbReference type="PANTHER" id="PTHR22791:SF34">
    <property type="entry name" value="RING-TYPE DOMAIN-CONTAINING PROTEIN"/>
    <property type="match status" value="1"/>
</dbReference>
<dbReference type="GO" id="GO:0008270">
    <property type="term" value="F:zinc ion binding"/>
    <property type="evidence" value="ECO:0007669"/>
    <property type="project" value="UniProtKB-KW"/>
</dbReference>
<dbReference type="InterPro" id="IPR013083">
    <property type="entry name" value="Znf_RING/FYVE/PHD"/>
</dbReference>
<evidence type="ECO:0000256" key="2">
    <source>
        <dbReference type="ARBA" id="ARBA00022771"/>
    </source>
</evidence>
<keyword evidence="1" id="KW-0479">Metal-binding</keyword>
<dbReference type="SUPFAM" id="SSF57850">
    <property type="entry name" value="RING/U-box"/>
    <property type="match status" value="1"/>
</dbReference>
<dbReference type="InterPro" id="IPR051435">
    <property type="entry name" value="RING_finger_E3_ubiq-ligases"/>
</dbReference>
<keyword evidence="3" id="KW-0862">Zinc</keyword>
<name>A0AAV2QNZ0_MEGNR</name>
<evidence type="ECO:0000256" key="5">
    <source>
        <dbReference type="SAM" id="Coils"/>
    </source>
</evidence>
<dbReference type="InterPro" id="IPR017907">
    <property type="entry name" value="Znf_RING_CS"/>
</dbReference>
<dbReference type="InterPro" id="IPR001841">
    <property type="entry name" value="Znf_RING"/>
</dbReference>
<evidence type="ECO:0000313" key="7">
    <source>
        <dbReference type="EMBL" id="CAL4091619.1"/>
    </source>
</evidence>
<sequence length="284" mass="32368">MDKLECSICDEAFDGGSHRPRNLPCGHGFCTQCIEVCIRRGNSACSVCRKEHGANSTSELPVSFLLEDLLHKTATDERKKQTQILNVHKQNLAFQYIENNLNKLHQMNIDKLAKQKNKKEELEKETDILLAKINQEITERKKIHDEIKEAIQACQMKQTSFEIMELKLKAARSTEDIAKESEKATTEISKSKILEETLRQDFKISEELYAQVERDGILRSSKVYKEGGIIFIPNLSEDVEPPISSILIQEGELGLTSDSTTVFLDICDKYDKLLGRMFIRVFGN</sequence>
<dbReference type="PANTHER" id="PTHR22791">
    <property type="entry name" value="RING-TYPE DOMAIN-CONTAINING PROTEIN"/>
    <property type="match status" value="1"/>
</dbReference>